<dbReference type="RefSeq" id="WP_008860140.1">
    <property type="nucleotide sequence ID" value="NZ_JH591188.1"/>
</dbReference>
<dbReference type="STRING" id="742743.HMPREF9453_01646"/>
<dbReference type="SUPFAM" id="SSF47090">
    <property type="entry name" value="PGBD-like"/>
    <property type="match status" value="4"/>
</dbReference>
<evidence type="ECO:0000256" key="3">
    <source>
        <dbReference type="SAM" id="SignalP"/>
    </source>
</evidence>
<evidence type="ECO:0000313" key="6">
    <source>
        <dbReference type="EMBL" id="EHO62521.1"/>
    </source>
</evidence>
<accession>H1D208</accession>
<feature type="chain" id="PRO_5003548388" description="3D domain-containing protein" evidence="3">
    <location>
        <begin position="24"/>
        <end position="429"/>
    </location>
</feature>
<dbReference type="HOGENOM" id="CLU_638940_0_0_9"/>
<comment type="caution">
    <text evidence="6">The sequence shown here is derived from an EMBL/GenBank/DDBJ whole genome shotgun (WGS) entry which is preliminary data.</text>
</comment>
<feature type="domain" description="Peptidoglycan binding-like" evidence="4">
    <location>
        <begin position="31"/>
        <end position="87"/>
    </location>
</feature>
<dbReference type="InterPro" id="IPR010611">
    <property type="entry name" value="3D_dom"/>
</dbReference>
<evidence type="ECO:0000259" key="5">
    <source>
        <dbReference type="Pfam" id="PF06725"/>
    </source>
</evidence>
<sequence length="429" mass="44958">MRALYTWGCAAAIWLVASLTASAQTLSIGMSGSEVSSLQNDLVAAGYLARTVDGDYGSTTKEAVALFQKAKGLPVTGRADDDTRAAIERAAGAGYRPGGGVVYAEGNRGSMISDMQVRLQAAGYLKGGIDGVYGEDTTNAVRAFQKAKGIPVSGVIDEMTYGALRNEDTSSVSYEGSGEEEGSGDRGSSLYSIGDSGSDVSSIQRKLKKMGYLDGAVDGIYGGDTASAVKAFQSDEGLSVTGMVNGDTLSRITSEYAAQSGETVLSPGDSGKKVIRLQNKLLLHGYNPGSVDGIYGEGTAEAVRQLQAEENLARTGIADGDVWDRLDSAPRFTGNYKKVFRMEATAYTPNDGDGRGMTAMGAYAGKGHAAVDPNIIPLGSEVYIEGYGYAICDDIGGAIHGNIIDVGVDNYDQAYKWGMKPKVNVYLIR</sequence>
<keyword evidence="1 3" id="KW-0732">Signal</keyword>
<feature type="domain" description="Peptidoglycan binding-like" evidence="4">
    <location>
        <begin position="196"/>
        <end position="251"/>
    </location>
</feature>
<feature type="signal peptide" evidence="3">
    <location>
        <begin position="1"/>
        <end position="23"/>
    </location>
</feature>
<dbReference type="EMBL" id="ADLT01000052">
    <property type="protein sequence ID" value="EHO62521.1"/>
    <property type="molecule type" value="Genomic_DNA"/>
</dbReference>
<dbReference type="AlphaFoldDB" id="H1D208"/>
<dbReference type="Gene3D" id="1.10.101.10">
    <property type="entry name" value="PGBD-like superfamily/PGBD"/>
    <property type="match status" value="4"/>
</dbReference>
<dbReference type="OrthoDB" id="9798935at2"/>
<feature type="domain" description="Peptidoglycan binding-like" evidence="4">
    <location>
        <begin position="109"/>
        <end position="164"/>
    </location>
</feature>
<dbReference type="eggNOG" id="COG3584">
    <property type="taxonomic scope" value="Bacteria"/>
</dbReference>
<feature type="region of interest" description="Disordered" evidence="2">
    <location>
        <begin position="167"/>
        <end position="191"/>
    </location>
</feature>
<protein>
    <recommendedName>
        <fullName evidence="8">3D domain-containing protein</fullName>
    </recommendedName>
</protein>
<dbReference type="Pfam" id="PF06725">
    <property type="entry name" value="3D"/>
    <property type="match status" value="1"/>
</dbReference>
<name>H1D208_9FIRM</name>
<keyword evidence="7" id="KW-1185">Reference proteome</keyword>
<dbReference type="PANTHER" id="PTHR39160:SF4">
    <property type="entry name" value="RESUSCITATION-PROMOTING FACTOR RPFB"/>
    <property type="match status" value="1"/>
</dbReference>
<feature type="domain" description="3D" evidence="5">
    <location>
        <begin position="370"/>
        <end position="428"/>
    </location>
</feature>
<dbReference type="eggNOG" id="COG3409">
    <property type="taxonomic scope" value="Bacteria"/>
</dbReference>
<dbReference type="PATRIC" id="fig|742743.3.peg.1680"/>
<evidence type="ECO:0000259" key="4">
    <source>
        <dbReference type="Pfam" id="PF01471"/>
    </source>
</evidence>
<organism evidence="6 7">
    <name type="scientific">Dialister succinatiphilus YIT 11850</name>
    <dbReference type="NCBI Taxonomy" id="742743"/>
    <lineage>
        <taxon>Bacteria</taxon>
        <taxon>Bacillati</taxon>
        <taxon>Bacillota</taxon>
        <taxon>Negativicutes</taxon>
        <taxon>Veillonellales</taxon>
        <taxon>Veillonellaceae</taxon>
        <taxon>Dialister</taxon>
    </lineage>
</organism>
<feature type="domain" description="Peptidoglycan binding-like" evidence="4">
    <location>
        <begin position="270"/>
        <end position="326"/>
    </location>
</feature>
<dbReference type="GO" id="GO:0004553">
    <property type="term" value="F:hydrolase activity, hydrolyzing O-glycosyl compounds"/>
    <property type="evidence" value="ECO:0007669"/>
    <property type="project" value="InterPro"/>
</dbReference>
<evidence type="ECO:0000256" key="1">
    <source>
        <dbReference type="ARBA" id="ARBA00022729"/>
    </source>
</evidence>
<dbReference type="PANTHER" id="PTHR39160">
    <property type="entry name" value="CELL WALL-BINDING PROTEIN YOCH"/>
    <property type="match status" value="1"/>
</dbReference>
<dbReference type="GO" id="GO:0019867">
    <property type="term" value="C:outer membrane"/>
    <property type="evidence" value="ECO:0007669"/>
    <property type="project" value="InterPro"/>
</dbReference>
<proteinExistence type="predicted"/>
<dbReference type="GO" id="GO:0009254">
    <property type="term" value="P:peptidoglycan turnover"/>
    <property type="evidence" value="ECO:0007669"/>
    <property type="project" value="InterPro"/>
</dbReference>
<dbReference type="InterPro" id="IPR036365">
    <property type="entry name" value="PGBD-like_sf"/>
</dbReference>
<dbReference type="InterPro" id="IPR002477">
    <property type="entry name" value="Peptidoglycan-bd-like"/>
</dbReference>
<dbReference type="InterPro" id="IPR051933">
    <property type="entry name" value="Resuscitation_pf_RpfB"/>
</dbReference>
<evidence type="ECO:0000313" key="7">
    <source>
        <dbReference type="Proteomes" id="UP000003277"/>
    </source>
</evidence>
<reference evidence="6 7" key="1">
    <citation type="submission" date="2011-11" db="EMBL/GenBank/DDBJ databases">
        <title>The Genome Sequence of Dialister succinatiphilus YIT 11850.</title>
        <authorList>
            <consortium name="The Broad Institute Genome Sequencing Platform"/>
            <person name="Earl A."/>
            <person name="Ward D."/>
            <person name="Feldgarden M."/>
            <person name="Gevers D."/>
            <person name="Morotomi M."/>
            <person name="Young S.K."/>
            <person name="Zeng Q."/>
            <person name="Gargeya S."/>
            <person name="Fitzgerald M."/>
            <person name="Haas B."/>
            <person name="Abouelleil A."/>
            <person name="Alvarado L."/>
            <person name="Arachchi H.M."/>
            <person name="Berlin A."/>
            <person name="Brown A."/>
            <person name="Chapman S.B."/>
            <person name="Dunbar C."/>
            <person name="Gearin G."/>
            <person name="Goldberg J."/>
            <person name="Griggs A."/>
            <person name="Gujja S."/>
            <person name="Heiman D."/>
            <person name="Howarth C."/>
            <person name="Lui A."/>
            <person name="MacDonald P.J.P."/>
            <person name="Montmayeur A."/>
            <person name="Murphy C."/>
            <person name="Neiman D."/>
            <person name="Pearson M."/>
            <person name="Priest M."/>
            <person name="Roberts A."/>
            <person name="Saif S."/>
            <person name="Shea T."/>
            <person name="Sisk P."/>
            <person name="Stolte C."/>
            <person name="Sykes S."/>
            <person name="Wortman J."/>
            <person name="Nusbaum C."/>
            <person name="Birren B."/>
        </authorList>
    </citation>
    <scope>NUCLEOTIDE SEQUENCE [LARGE SCALE GENOMIC DNA]</scope>
    <source>
        <strain evidence="6 7">YIT 11850</strain>
    </source>
</reference>
<evidence type="ECO:0000256" key="2">
    <source>
        <dbReference type="SAM" id="MobiDB-lite"/>
    </source>
</evidence>
<dbReference type="CDD" id="cd22786">
    <property type="entry name" value="DPBB_YuiC-like"/>
    <property type="match status" value="1"/>
</dbReference>
<evidence type="ECO:0008006" key="8">
    <source>
        <dbReference type="Google" id="ProtNLM"/>
    </source>
</evidence>
<dbReference type="Pfam" id="PF01471">
    <property type="entry name" value="PG_binding_1"/>
    <property type="match status" value="4"/>
</dbReference>
<gene>
    <name evidence="6" type="ORF">HMPREF9453_01646</name>
</gene>
<dbReference type="Proteomes" id="UP000003277">
    <property type="component" value="Unassembled WGS sequence"/>
</dbReference>
<dbReference type="InterPro" id="IPR036366">
    <property type="entry name" value="PGBDSf"/>
</dbReference>